<dbReference type="GO" id="GO:0003700">
    <property type="term" value="F:DNA-binding transcription factor activity"/>
    <property type="evidence" value="ECO:0007669"/>
    <property type="project" value="TreeGrafter"/>
</dbReference>
<evidence type="ECO:0000259" key="5">
    <source>
        <dbReference type="Pfam" id="PF03466"/>
    </source>
</evidence>
<dbReference type="GO" id="GO:0003677">
    <property type="term" value="F:DNA binding"/>
    <property type="evidence" value="ECO:0007669"/>
    <property type="project" value="UniProtKB-KW"/>
</dbReference>
<name>D9WFY5_9ACTN</name>
<dbReference type="InterPro" id="IPR005119">
    <property type="entry name" value="LysR_subst-bd"/>
</dbReference>
<organism evidence="6 7">
    <name type="scientific">Streptomyces himastatinicus ATCC 53653</name>
    <dbReference type="NCBI Taxonomy" id="457427"/>
    <lineage>
        <taxon>Bacteria</taxon>
        <taxon>Bacillati</taxon>
        <taxon>Actinomycetota</taxon>
        <taxon>Actinomycetes</taxon>
        <taxon>Kitasatosporales</taxon>
        <taxon>Streptomycetaceae</taxon>
        <taxon>Streptomyces</taxon>
        <taxon>Streptomyces violaceusniger group</taxon>
    </lineage>
</organism>
<dbReference type="STRING" id="457427.SSOG_00933"/>
<dbReference type="HOGENOM" id="CLU_1685578_0_0_11"/>
<dbReference type="Gene3D" id="3.40.190.10">
    <property type="entry name" value="Periplasmic binding protein-like II"/>
    <property type="match status" value="2"/>
</dbReference>
<evidence type="ECO:0000256" key="1">
    <source>
        <dbReference type="ARBA" id="ARBA00009437"/>
    </source>
</evidence>
<dbReference type="CDD" id="cd08414">
    <property type="entry name" value="PBP2_LTTR_aromatics_like"/>
    <property type="match status" value="1"/>
</dbReference>
<sequence>MIARTVRAEHGELGAVRVGYILSAAYDTMPRLIRAVAKEHPDVQVVLRESWTPDLDAALQNGDFDVAISHTLPDRPEYRRRPLRRENFVAVVDINHPFAQRGSASLEEFEGQTFCFYSRANAPAHHDKLTTMLARTGKAFAFREDPASARRPPRSS</sequence>
<keyword evidence="4" id="KW-0804">Transcription</keyword>
<dbReference type="PANTHER" id="PTHR30346">
    <property type="entry name" value="TRANSCRIPTIONAL DUAL REGULATOR HCAR-RELATED"/>
    <property type="match status" value="1"/>
</dbReference>
<dbReference type="GO" id="GO:0032993">
    <property type="term" value="C:protein-DNA complex"/>
    <property type="evidence" value="ECO:0007669"/>
    <property type="project" value="TreeGrafter"/>
</dbReference>
<keyword evidence="7" id="KW-1185">Reference proteome</keyword>
<evidence type="ECO:0000313" key="6">
    <source>
        <dbReference type="EMBL" id="EFL21221.1"/>
    </source>
</evidence>
<dbReference type="SUPFAM" id="SSF53850">
    <property type="entry name" value="Periplasmic binding protein-like II"/>
    <property type="match status" value="1"/>
</dbReference>
<keyword evidence="2" id="KW-0805">Transcription regulation</keyword>
<protein>
    <submittedName>
        <fullName evidence="6">LysR family transcriptional regulator</fullName>
    </submittedName>
</protein>
<comment type="similarity">
    <text evidence="1">Belongs to the LysR transcriptional regulatory family.</text>
</comment>
<feature type="domain" description="LysR substrate-binding" evidence="5">
    <location>
        <begin position="11"/>
        <end position="137"/>
    </location>
</feature>
<accession>D9WFY5</accession>
<dbReference type="EMBL" id="GG657754">
    <property type="protein sequence ID" value="EFL21221.1"/>
    <property type="molecule type" value="Genomic_DNA"/>
</dbReference>
<evidence type="ECO:0000256" key="4">
    <source>
        <dbReference type="ARBA" id="ARBA00023163"/>
    </source>
</evidence>
<dbReference type="Pfam" id="PF03466">
    <property type="entry name" value="LysR_substrate"/>
    <property type="match status" value="1"/>
</dbReference>
<evidence type="ECO:0000256" key="3">
    <source>
        <dbReference type="ARBA" id="ARBA00023125"/>
    </source>
</evidence>
<evidence type="ECO:0000256" key="2">
    <source>
        <dbReference type="ARBA" id="ARBA00023015"/>
    </source>
</evidence>
<dbReference type="PANTHER" id="PTHR30346:SF0">
    <property type="entry name" value="HCA OPERON TRANSCRIPTIONAL ACTIVATOR HCAR"/>
    <property type="match status" value="1"/>
</dbReference>
<dbReference type="OrthoDB" id="3176554at2"/>
<dbReference type="AlphaFoldDB" id="D9WFY5"/>
<keyword evidence="3" id="KW-0238">DNA-binding</keyword>
<proteinExistence type="inferred from homology"/>
<dbReference type="Proteomes" id="UP000003963">
    <property type="component" value="Unassembled WGS sequence"/>
</dbReference>
<evidence type="ECO:0000313" key="7">
    <source>
        <dbReference type="Proteomes" id="UP000003963"/>
    </source>
</evidence>
<reference evidence="6 7" key="1">
    <citation type="submission" date="2009-02" db="EMBL/GenBank/DDBJ databases">
        <title>Annotation of Streptomyces hygroscopicus strain ATCC 53653.</title>
        <authorList>
            <consortium name="The Broad Institute Genome Sequencing Platform"/>
            <consortium name="Broad Institute Microbial Sequencing Center"/>
            <person name="Fischbach M."/>
            <person name="Godfrey P."/>
            <person name="Ward D."/>
            <person name="Young S."/>
            <person name="Zeng Q."/>
            <person name="Koehrsen M."/>
            <person name="Alvarado L."/>
            <person name="Berlin A.M."/>
            <person name="Bochicchio J."/>
            <person name="Borenstein D."/>
            <person name="Chapman S.B."/>
            <person name="Chen Z."/>
            <person name="Engels R."/>
            <person name="Freedman E."/>
            <person name="Gellesch M."/>
            <person name="Goldberg J."/>
            <person name="Griggs A."/>
            <person name="Gujja S."/>
            <person name="Heilman E.R."/>
            <person name="Heiman D.I."/>
            <person name="Hepburn T.A."/>
            <person name="Howarth C."/>
            <person name="Jen D."/>
            <person name="Larson L."/>
            <person name="Lewis B."/>
            <person name="Mehta T."/>
            <person name="Park D."/>
            <person name="Pearson M."/>
            <person name="Richards J."/>
            <person name="Roberts A."/>
            <person name="Saif S."/>
            <person name="Shea T.D."/>
            <person name="Shenoy N."/>
            <person name="Sisk P."/>
            <person name="Stolte C."/>
            <person name="Sykes S.N."/>
            <person name="Thomson T."/>
            <person name="Walk T."/>
            <person name="White J."/>
            <person name="Yandava C."/>
            <person name="Straight P."/>
            <person name="Clardy J."/>
            <person name="Hung D."/>
            <person name="Kolter R."/>
            <person name="Mekalanos J."/>
            <person name="Walker S."/>
            <person name="Walsh C.T."/>
            <person name="Wieland-Brown L.C."/>
            <person name="Haas B."/>
            <person name="Nusbaum C."/>
            <person name="Birren B."/>
        </authorList>
    </citation>
    <scope>NUCLEOTIDE SEQUENCE [LARGE SCALE GENOMIC DNA]</scope>
    <source>
        <strain evidence="6 7">ATCC 53653</strain>
    </source>
</reference>
<gene>
    <name evidence="6" type="ORF">SSOG_00933</name>
</gene>